<reference evidence="2" key="1">
    <citation type="submission" date="2015-03" db="EMBL/GenBank/DDBJ databases">
        <title>Draft genome sequence of a novel methanotroph (Sn10-6) isolated from flooded ricefield rhizosphere in India.</title>
        <authorList>
            <person name="Pandit P.S."/>
            <person name="Pore S.D."/>
            <person name="Arora P."/>
            <person name="Kapse N.G."/>
            <person name="Dhakephalkar P.K."/>
            <person name="Rahalkar M.C."/>
        </authorList>
    </citation>
    <scope>NUCLEOTIDE SEQUENCE [LARGE SCALE GENOMIC DNA]</scope>
    <source>
        <strain evidence="2">Sn10-6</strain>
    </source>
</reference>
<reference evidence="1 2" key="2">
    <citation type="journal article" date="2016" name="Microb. Ecol.">
        <title>Genome Characteristics of a Novel Type I Methanotroph (Sn10-6) Isolated from a Flooded Indian Rice Field.</title>
        <authorList>
            <person name="Rahalkar M.C."/>
            <person name="Pandit P.S."/>
            <person name="Dhakephalkar P.K."/>
            <person name="Pore S."/>
            <person name="Arora P."/>
            <person name="Kapse N."/>
        </authorList>
    </citation>
    <scope>NUCLEOTIDE SEQUENCE [LARGE SCALE GENOMIC DNA]</scope>
    <source>
        <strain evidence="1 2">Sn10-6</strain>
    </source>
</reference>
<name>A0A0F3II30_9GAMM</name>
<evidence type="ECO:0000313" key="2">
    <source>
        <dbReference type="Proteomes" id="UP000033684"/>
    </source>
</evidence>
<organism evidence="1 2">
    <name type="scientific">Methylocucumis oryzae</name>
    <dbReference type="NCBI Taxonomy" id="1632867"/>
    <lineage>
        <taxon>Bacteria</taxon>
        <taxon>Pseudomonadati</taxon>
        <taxon>Pseudomonadota</taxon>
        <taxon>Gammaproteobacteria</taxon>
        <taxon>Methylococcales</taxon>
        <taxon>Methylococcaceae</taxon>
        <taxon>Methylocucumis</taxon>
    </lineage>
</organism>
<dbReference type="EMBL" id="LAJX01000301">
    <property type="protein sequence ID" value="KJV05109.1"/>
    <property type="molecule type" value="Genomic_DNA"/>
</dbReference>
<proteinExistence type="predicted"/>
<protein>
    <submittedName>
        <fullName evidence="1">Uncharacterized protein</fullName>
    </submittedName>
</protein>
<dbReference type="Proteomes" id="UP000033684">
    <property type="component" value="Unassembled WGS sequence"/>
</dbReference>
<comment type="caution">
    <text evidence="1">The sequence shown here is derived from an EMBL/GenBank/DDBJ whole genome shotgun (WGS) entry which is preliminary data.</text>
</comment>
<dbReference type="AlphaFoldDB" id="A0A0F3II30"/>
<evidence type="ECO:0000313" key="1">
    <source>
        <dbReference type="EMBL" id="KJV05109.1"/>
    </source>
</evidence>
<keyword evidence="2" id="KW-1185">Reference proteome</keyword>
<sequence>MVLRISVPLITFALNKNGKFFQWQQCGGILGNQKTYTERTTAANKAIGFDYQYYYFLYRILKLGMSIN</sequence>
<accession>A0A0F3II30</accession>
<gene>
    <name evidence="1" type="ORF">VZ94_20600</name>
</gene>